<dbReference type="InParanoid" id="G2YDU4"/>
<dbReference type="EMBL" id="FQ790321">
    <property type="protein sequence ID" value="CCD49942.1"/>
    <property type="molecule type" value="Genomic_DNA"/>
</dbReference>
<feature type="compositionally biased region" description="Polar residues" evidence="1">
    <location>
        <begin position="46"/>
        <end position="61"/>
    </location>
</feature>
<dbReference type="AlphaFoldDB" id="G2YDU4"/>
<name>G2YDU4_BOTF4</name>
<protein>
    <submittedName>
        <fullName evidence="2">Uncharacterized protein</fullName>
    </submittedName>
</protein>
<proteinExistence type="predicted"/>
<dbReference type="Proteomes" id="UP000008177">
    <property type="component" value="Unplaced contigs"/>
</dbReference>
<dbReference type="HOGENOM" id="CLU_2812052_0_0_1"/>
<sequence length="67" mass="7624">MYLATRNGILPIDQSSMSTEKCNAKIIIEGMQGYKCARLRRKYRWNTGTGTKPHSSHTPATQARLRK</sequence>
<evidence type="ECO:0000256" key="1">
    <source>
        <dbReference type="SAM" id="MobiDB-lite"/>
    </source>
</evidence>
<evidence type="ECO:0000313" key="3">
    <source>
        <dbReference type="Proteomes" id="UP000008177"/>
    </source>
</evidence>
<organism evidence="2 3">
    <name type="scientific">Botryotinia fuckeliana (strain T4)</name>
    <name type="common">Noble rot fungus</name>
    <name type="synonym">Botrytis cinerea</name>
    <dbReference type="NCBI Taxonomy" id="999810"/>
    <lineage>
        <taxon>Eukaryota</taxon>
        <taxon>Fungi</taxon>
        <taxon>Dikarya</taxon>
        <taxon>Ascomycota</taxon>
        <taxon>Pezizomycotina</taxon>
        <taxon>Leotiomycetes</taxon>
        <taxon>Helotiales</taxon>
        <taxon>Sclerotiniaceae</taxon>
        <taxon>Botrytis</taxon>
    </lineage>
</organism>
<reference evidence="3" key="1">
    <citation type="journal article" date="2011" name="PLoS Genet.">
        <title>Genomic analysis of the necrotrophic fungal pathogens Sclerotinia sclerotiorum and Botrytis cinerea.</title>
        <authorList>
            <person name="Amselem J."/>
            <person name="Cuomo C.A."/>
            <person name="van Kan J.A."/>
            <person name="Viaud M."/>
            <person name="Benito E.P."/>
            <person name="Couloux A."/>
            <person name="Coutinho P.M."/>
            <person name="de Vries R.P."/>
            <person name="Dyer P.S."/>
            <person name="Fillinger S."/>
            <person name="Fournier E."/>
            <person name="Gout L."/>
            <person name="Hahn M."/>
            <person name="Kohn L."/>
            <person name="Lapalu N."/>
            <person name="Plummer K.M."/>
            <person name="Pradier J.M."/>
            <person name="Quevillon E."/>
            <person name="Sharon A."/>
            <person name="Simon A."/>
            <person name="ten Have A."/>
            <person name="Tudzynski B."/>
            <person name="Tudzynski P."/>
            <person name="Wincker P."/>
            <person name="Andrew M."/>
            <person name="Anthouard V."/>
            <person name="Beever R.E."/>
            <person name="Beffa R."/>
            <person name="Benoit I."/>
            <person name="Bouzid O."/>
            <person name="Brault B."/>
            <person name="Chen Z."/>
            <person name="Choquer M."/>
            <person name="Collemare J."/>
            <person name="Cotton P."/>
            <person name="Danchin E.G."/>
            <person name="Da Silva C."/>
            <person name="Gautier A."/>
            <person name="Giraud C."/>
            <person name="Giraud T."/>
            <person name="Gonzalez C."/>
            <person name="Grossetete S."/>
            <person name="Guldener U."/>
            <person name="Henrissat B."/>
            <person name="Howlett B.J."/>
            <person name="Kodira C."/>
            <person name="Kretschmer M."/>
            <person name="Lappartient A."/>
            <person name="Leroch M."/>
            <person name="Levis C."/>
            <person name="Mauceli E."/>
            <person name="Neuveglise C."/>
            <person name="Oeser B."/>
            <person name="Pearson M."/>
            <person name="Poulain J."/>
            <person name="Poussereau N."/>
            <person name="Quesneville H."/>
            <person name="Rascle C."/>
            <person name="Schumacher J."/>
            <person name="Segurens B."/>
            <person name="Sexton A."/>
            <person name="Silva E."/>
            <person name="Sirven C."/>
            <person name="Soanes D.M."/>
            <person name="Talbot N.J."/>
            <person name="Templeton M."/>
            <person name="Yandava C."/>
            <person name="Yarden O."/>
            <person name="Zeng Q."/>
            <person name="Rollins J.A."/>
            <person name="Lebrun M.H."/>
            <person name="Dickman M."/>
        </authorList>
    </citation>
    <scope>NUCLEOTIDE SEQUENCE [LARGE SCALE GENOMIC DNA]</scope>
    <source>
        <strain evidence="3">T4</strain>
    </source>
</reference>
<accession>G2YDU4</accession>
<feature type="region of interest" description="Disordered" evidence="1">
    <location>
        <begin position="45"/>
        <end position="67"/>
    </location>
</feature>
<gene>
    <name evidence="2" type="ORF">BofuT4_uP096500.1</name>
</gene>
<evidence type="ECO:0000313" key="2">
    <source>
        <dbReference type="EMBL" id="CCD49942.1"/>
    </source>
</evidence>